<dbReference type="EMBL" id="CP084204">
    <property type="protein sequence ID" value="UZX23139.1"/>
    <property type="molecule type" value="Genomic_DNA"/>
</dbReference>
<accession>A0ABY6R2G2</accession>
<reference evidence="1" key="1">
    <citation type="submission" date="2021-09" db="EMBL/GenBank/DDBJ databases">
        <title>Complete genome sequence and metabolic characterization of Streptomyces tanashiensis DSM 731 the producer of antibacterial Kalafungin and diverse secondary metabolites.</title>
        <authorList>
            <person name="Abbasi M.N."/>
            <person name="Anwar M.N."/>
            <person name="Alam K."/>
            <person name="Shoaib M."/>
            <person name="Lin Z."/>
            <person name="Hayat M."/>
            <person name="Ali M.I."/>
            <person name="Malik H.M.T."/>
            <person name="Ahmed I."/>
            <person name="Li A."/>
            <person name="Hailong Wang H."/>
            <person name="Zhang Y."/>
        </authorList>
    </citation>
    <scope>NUCLEOTIDE SEQUENCE</scope>
    <source>
        <strain evidence="1">Kala</strain>
    </source>
</reference>
<organism evidence="1 2">
    <name type="scientific">Streptomyces tanashiensis</name>
    <dbReference type="NCBI Taxonomy" id="67367"/>
    <lineage>
        <taxon>Bacteria</taxon>
        <taxon>Bacillati</taxon>
        <taxon>Actinomycetota</taxon>
        <taxon>Actinomycetes</taxon>
        <taxon>Kitasatosporales</taxon>
        <taxon>Streptomycetaceae</taxon>
        <taxon>Streptomyces</taxon>
    </lineage>
</organism>
<protein>
    <submittedName>
        <fullName evidence="1">Uncharacterized protein</fullName>
    </submittedName>
</protein>
<sequence length="104" mass="10717">MSGDNYYGDVVNMHGGQGNQGIVHHHGSPDLERALAAVLQRVEELRGSLPAGAVESVDGATADLAVPDRRRGALQVLQAVAATAGGIGQPLLDSVRAALELLAR</sequence>
<name>A0ABY6R2G2_9ACTN</name>
<gene>
    <name evidence="1" type="ORF">LDH80_21495</name>
</gene>
<dbReference type="GeneID" id="95602067"/>
<proteinExistence type="predicted"/>
<keyword evidence="2" id="KW-1185">Reference proteome</keyword>
<evidence type="ECO:0000313" key="1">
    <source>
        <dbReference type="EMBL" id="UZX23139.1"/>
    </source>
</evidence>
<dbReference type="Proteomes" id="UP001164506">
    <property type="component" value="Chromosome"/>
</dbReference>
<evidence type="ECO:0000313" key="2">
    <source>
        <dbReference type="Proteomes" id="UP001164506"/>
    </source>
</evidence>
<dbReference type="RefSeq" id="WP_190104465.1">
    <property type="nucleotide sequence ID" value="NZ_BMUH01000008.1"/>
</dbReference>